<comment type="caution">
    <text evidence="1">The sequence shown here is derived from an EMBL/GenBank/DDBJ whole genome shotgun (WGS) entry which is preliminary data.</text>
</comment>
<gene>
    <name evidence="1" type="ORF">L0N08_06105</name>
</gene>
<dbReference type="RefSeq" id="WP_227116431.1">
    <property type="nucleotide sequence ID" value="NZ_JAJCID010000013.1"/>
</dbReference>
<proteinExistence type="predicted"/>
<accession>A0AAW5BL66</accession>
<dbReference type="EMBL" id="JAKNGE010000006">
    <property type="protein sequence ID" value="MCG4744981.1"/>
    <property type="molecule type" value="Genomic_DNA"/>
</dbReference>
<sequence>MTQGIEETIKGILSDPRLTYPQRLTALAQAAENTPDPVPLSREARWFADKGIIFDMGEGNAPYRPRYVLPDYDKFMKQGSRFLMLEPPEDIWDAVSNLLILYRHVPSVIGGPVYIGHIDRLLEPFVRDEEEARHAIRIFLTHVDRTISDSFCHADIGPYDTKAGRLILELSAQMQRPVPNMSLIYNGHTTDDFACMAIETGLITAKPSFVNDAMYTADWGPDYAIVSCYNALPIGGGGLTLGRLNMRALGEAAVDREHFLNELLPAAVAAQCEQMDKRDTYIFEEARFLENTFLSQEGLIHKDRFVGMFGLVGLAECVNTVQKLDKPEERYGHGREAEDFALMVLDRIHDQVSAYKPRYGSFAMHGQVGISTDTGVTPNTRIPVGEEPALPEQLLFTARTQKHFAAGIGELFPFEETAKKNPGAVLDIIKGAFKEGMRYFSFYSSNSDVVRVTGYLVKRSDMERYEAGEACLGNSTVLGSGASKGLHIFERSVRKA</sequence>
<evidence type="ECO:0000313" key="2">
    <source>
        <dbReference type="Proteomes" id="UP001299608"/>
    </source>
</evidence>
<dbReference type="InterPro" id="IPR016905">
    <property type="entry name" value="Glycyl_radical_YjjI-like"/>
</dbReference>
<protein>
    <submittedName>
        <fullName evidence="1">YjjI family glycine radical enzyme</fullName>
    </submittedName>
</protein>
<organism evidence="1 2">
    <name type="scientific">Enterocloster aldenensis</name>
    <dbReference type="NCBI Taxonomy" id="358742"/>
    <lineage>
        <taxon>Bacteria</taxon>
        <taxon>Bacillati</taxon>
        <taxon>Bacillota</taxon>
        <taxon>Clostridia</taxon>
        <taxon>Lachnospirales</taxon>
        <taxon>Lachnospiraceae</taxon>
        <taxon>Enterocloster</taxon>
    </lineage>
</organism>
<dbReference type="Proteomes" id="UP001299608">
    <property type="component" value="Unassembled WGS sequence"/>
</dbReference>
<dbReference type="Gene3D" id="3.20.70.20">
    <property type="match status" value="1"/>
</dbReference>
<dbReference type="NCBIfam" id="TIGR04040">
    <property type="entry name" value="glycyl_YjjI"/>
    <property type="match status" value="1"/>
</dbReference>
<dbReference type="Pfam" id="PF11230">
    <property type="entry name" value="YjjI-like"/>
    <property type="match status" value="1"/>
</dbReference>
<dbReference type="SUPFAM" id="SSF51998">
    <property type="entry name" value="PFL-like glycyl radical enzymes"/>
    <property type="match status" value="1"/>
</dbReference>
<dbReference type="AlphaFoldDB" id="A0AAW5BL66"/>
<name>A0AAW5BL66_9FIRM</name>
<evidence type="ECO:0000313" key="1">
    <source>
        <dbReference type="EMBL" id="MCG4744981.1"/>
    </source>
</evidence>
<reference evidence="1" key="1">
    <citation type="submission" date="2022-01" db="EMBL/GenBank/DDBJ databases">
        <title>Collection of gut derived symbiotic bacterial strains cultured from healthy donors.</title>
        <authorList>
            <person name="Lin H."/>
            <person name="Kohout C."/>
            <person name="Waligurski E."/>
            <person name="Pamer E.G."/>
        </authorList>
    </citation>
    <scope>NUCLEOTIDE SEQUENCE</scope>
    <source>
        <strain evidence="1">DFI.6.55</strain>
    </source>
</reference>